<dbReference type="GO" id="GO:0019262">
    <property type="term" value="P:N-acetylneuraminate catabolic process"/>
    <property type="evidence" value="ECO:0007669"/>
    <property type="project" value="UniProtKB-UniRule"/>
</dbReference>
<dbReference type="Pfam" id="PF01182">
    <property type="entry name" value="Glucosamine_iso"/>
    <property type="match status" value="1"/>
</dbReference>
<dbReference type="InterPro" id="IPR037171">
    <property type="entry name" value="NagB/RpiA_transferase-like"/>
</dbReference>
<evidence type="ECO:0000256" key="1">
    <source>
        <dbReference type="HAMAP-Rule" id="MF_01241"/>
    </source>
</evidence>
<sequence length="254" mass="27765">MSTSKIVVKVSDTKEEAVKAVAAEIAALIRARAAEGKEAVLGLATGSTPVVLYKELIRLHKEEGLSFRNVTSFNLDEYYGLPGTHDQSYRYFMNTELFDHVDIDKAKTHVPDGTVPADKVAEMCAKYDADIKAAGGIDIQILGIGRTGHIGFNEPPCGPETRTHQVKLDELTIKDNARLFFHGKIDEVPTSAVTMGVGTILESKKIILLAWGENKADIIYRSVREAPSENCPASWLQNHPNCEFVLDKAAAAKL</sequence>
<dbReference type="HAMAP" id="MF_01241">
    <property type="entry name" value="GlcN6P_deamin"/>
    <property type="match status" value="1"/>
</dbReference>
<dbReference type="CDD" id="cd01399">
    <property type="entry name" value="GlcN6P_deaminase"/>
    <property type="match status" value="1"/>
</dbReference>
<proteinExistence type="inferred from homology"/>
<comment type="pathway">
    <text evidence="1">Amino-sugar metabolism; N-acetylneuraminate degradation; D-fructose 6-phosphate from N-acetylneuraminate: step 5/5.</text>
</comment>
<dbReference type="InterPro" id="IPR004547">
    <property type="entry name" value="Glucosamine6P_isomerase"/>
</dbReference>
<dbReference type="InterPro" id="IPR006148">
    <property type="entry name" value="Glc/Gal-6P_isomerase"/>
</dbReference>
<comment type="caution">
    <text evidence="3">The sequence shown here is derived from an EMBL/GenBank/DDBJ whole genome shotgun (WGS) entry which is preliminary data.</text>
</comment>
<comment type="catalytic activity">
    <reaction evidence="1">
        <text>alpha-D-glucosamine 6-phosphate + H2O = beta-D-fructose 6-phosphate + NH4(+)</text>
        <dbReference type="Rhea" id="RHEA:12172"/>
        <dbReference type="ChEBI" id="CHEBI:15377"/>
        <dbReference type="ChEBI" id="CHEBI:28938"/>
        <dbReference type="ChEBI" id="CHEBI:57634"/>
        <dbReference type="ChEBI" id="CHEBI:75989"/>
        <dbReference type="EC" id="3.5.99.6"/>
    </reaction>
</comment>
<dbReference type="InterPro" id="IPR052960">
    <property type="entry name" value="GlcN6P_deaminase-like"/>
</dbReference>
<feature type="domain" description="Glucosamine/galactosamine-6-phosphate isomerase" evidence="2">
    <location>
        <begin position="13"/>
        <end position="238"/>
    </location>
</feature>
<keyword evidence="1 3" id="KW-0378">Hydrolase</keyword>
<dbReference type="PANTHER" id="PTHR42892:SF1">
    <property type="entry name" value="GLUCOSAMINE-6-PHOSPHATE ISOMERASE"/>
    <property type="match status" value="1"/>
</dbReference>
<protein>
    <recommendedName>
        <fullName evidence="1">Glucosamine-6-phosphate deaminase</fullName>
        <ecNumber evidence="1">3.5.99.6</ecNumber>
    </recommendedName>
    <alternativeName>
        <fullName evidence="1">GlcN6P deaminase</fullName>
        <shortName evidence="1">GNPDA</shortName>
    </alternativeName>
    <alternativeName>
        <fullName evidence="1">Glucosamine-6-phosphate isomerase</fullName>
    </alternativeName>
</protein>
<gene>
    <name evidence="1 3" type="primary">nagB</name>
    <name evidence="3" type="ORF">IAC75_06845</name>
</gene>
<dbReference type="PANTHER" id="PTHR42892">
    <property type="entry name" value="GLUCOSAMINE-6-PHOSPHATE DEAMINASE-LIKE PROTEIN BT_0258-RELATED"/>
    <property type="match status" value="1"/>
</dbReference>
<dbReference type="SUPFAM" id="SSF100950">
    <property type="entry name" value="NagB/RpiA/CoA transferase-like"/>
    <property type="match status" value="1"/>
</dbReference>
<dbReference type="GO" id="GO:0006046">
    <property type="term" value="P:N-acetylglucosamine catabolic process"/>
    <property type="evidence" value="ECO:0007669"/>
    <property type="project" value="UniProtKB-UniRule"/>
</dbReference>
<reference evidence="3" key="1">
    <citation type="submission" date="2020-10" db="EMBL/GenBank/DDBJ databases">
        <authorList>
            <person name="Gilroy R."/>
        </authorList>
    </citation>
    <scope>NUCLEOTIDE SEQUENCE</scope>
    <source>
        <strain evidence="3">10669</strain>
    </source>
</reference>
<feature type="active site" description="For ring-opening step" evidence="1">
    <location>
        <position position="154"/>
    </location>
</feature>
<dbReference type="Proteomes" id="UP000886812">
    <property type="component" value="Unassembled WGS sequence"/>
</dbReference>
<evidence type="ECO:0000313" key="4">
    <source>
        <dbReference type="Proteomes" id="UP000886812"/>
    </source>
</evidence>
<keyword evidence="1" id="KW-0119">Carbohydrate metabolism</keyword>
<dbReference type="GO" id="GO:0004342">
    <property type="term" value="F:glucosamine-6-phosphate deaminase activity"/>
    <property type="evidence" value="ECO:0007669"/>
    <property type="project" value="UniProtKB-UniRule"/>
</dbReference>
<dbReference type="EC" id="3.5.99.6" evidence="1"/>
<comment type="caution">
    <text evidence="1">Lacks conserved residue(s) required for the propagation of feature annotation.</text>
</comment>
<dbReference type="GO" id="GO:0005975">
    <property type="term" value="P:carbohydrate metabolic process"/>
    <property type="evidence" value="ECO:0007669"/>
    <property type="project" value="InterPro"/>
</dbReference>
<comment type="similarity">
    <text evidence="1">Belongs to the glucosamine/galactosamine-6-phosphate isomerase family. NagB subfamily.</text>
</comment>
<evidence type="ECO:0000259" key="2">
    <source>
        <dbReference type="Pfam" id="PF01182"/>
    </source>
</evidence>
<feature type="active site" description="Proton acceptor; for enolization step" evidence="1">
    <location>
        <position position="76"/>
    </location>
</feature>
<comment type="function">
    <text evidence="1">Catalyzes the reversible isomerization-deamination of glucosamine 6-phosphate (GlcN6P) to form fructose 6-phosphate (Fru6P) and ammonium ion.</text>
</comment>
<accession>A0A9D1T259</accession>
<dbReference type="NCBIfam" id="TIGR00502">
    <property type="entry name" value="nagB"/>
    <property type="match status" value="1"/>
</dbReference>
<organism evidence="3 4">
    <name type="scientific">Candidatus Spyradosoma merdigallinarum</name>
    <dbReference type="NCBI Taxonomy" id="2840950"/>
    <lineage>
        <taxon>Bacteria</taxon>
        <taxon>Pseudomonadati</taxon>
        <taxon>Verrucomicrobiota</taxon>
        <taxon>Opitutia</taxon>
        <taxon>Opitutia incertae sedis</taxon>
        <taxon>Candidatus Spyradosoma</taxon>
    </lineage>
</organism>
<dbReference type="Gene3D" id="3.40.50.1360">
    <property type="match status" value="1"/>
</dbReference>
<evidence type="ECO:0000313" key="3">
    <source>
        <dbReference type="EMBL" id="HIV04842.1"/>
    </source>
</evidence>
<dbReference type="AlphaFoldDB" id="A0A9D1T259"/>
<name>A0A9D1T259_9BACT</name>
<dbReference type="EMBL" id="DVOG01000182">
    <property type="protein sequence ID" value="HIV04842.1"/>
    <property type="molecule type" value="Genomic_DNA"/>
</dbReference>
<reference evidence="3" key="2">
    <citation type="journal article" date="2021" name="PeerJ">
        <title>Extensive microbial diversity within the chicken gut microbiome revealed by metagenomics and culture.</title>
        <authorList>
            <person name="Gilroy R."/>
            <person name="Ravi A."/>
            <person name="Getino M."/>
            <person name="Pursley I."/>
            <person name="Horton D.L."/>
            <person name="Alikhan N.F."/>
            <person name="Baker D."/>
            <person name="Gharbi K."/>
            <person name="Hall N."/>
            <person name="Watson M."/>
            <person name="Adriaenssens E.M."/>
            <person name="Foster-Nyarko E."/>
            <person name="Jarju S."/>
            <person name="Secka A."/>
            <person name="Antonio M."/>
            <person name="Oren A."/>
            <person name="Chaudhuri R.R."/>
            <person name="La Ragione R."/>
            <person name="Hildebrand F."/>
            <person name="Pallen M.J."/>
        </authorList>
    </citation>
    <scope>NUCLEOTIDE SEQUENCE</scope>
    <source>
        <strain evidence="3">10669</strain>
    </source>
</reference>
<feature type="active site" description="Proton acceptor; for ring-opening step" evidence="1">
    <location>
        <position position="149"/>
    </location>
</feature>